<feature type="compositionally biased region" description="Basic residues" evidence="2">
    <location>
        <begin position="345"/>
        <end position="358"/>
    </location>
</feature>
<feature type="region of interest" description="Disordered" evidence="2">
    <location>
        <begin position="334"/>
        <end position="365"/>
    </location>
</feature>
<proteinExistence type="inferred from homology"/>
<reference evidence="5 6" key="1">
    <citation type="submission" date="2024-08" db="EMBL/GenBank/DDBJ databases">
        <authorList>
            <person name="Will J Nash"/>
            <person name="Angela Man"/>
            <person name="Seanna McTaggart"/>
            <person name="Kendall Baker"/>
            <person name="Tom Barker"/>
            <person name="Leah Catchpole"/>
            <person name="Alex Durrant"/>
            <person name="Karim Gharbi"/>
            <person name="Naomi Irish"/>
            <person name="Gemy Kaithakottil"/>
            <person name="Debby Ku"/>
            <person name="Aaliyah Providence"/>
            <person name="Felix Shaw"/>
            <person name="David Swarbreck"/>
            <person name="Chris Watkins"/>
            <person name="Ann M. McCartney"/>
            <person name="Giulio Formenti"/>
            <person name="Alice Mouton"/>
            <person name="Noel Vella"/>
            <person name="Bjorn M von Reumont"/>
            <person name="Adriana Vella"/>
            <person name="Wilfried Haerty"/>
        </authorList>
    </citation>
    <scope>NUCLEOTIDE SEQUENCE [LARGE SCALE GENOMIC DNA]</scope>
</reference>
<sequence length="787" mass="90859">MAGKVRKGSPASKEKADESGVSDTDGPARAEDIRHRMIKDMQEEIRLERDYEKRKAESEAEEATRRREQLEETGTVLSRHWSAYAENLLDLEQSENWARYMICDGLPDPGSLSDMNTFLFLWSTKDEEASTDTIEEKCRVVTRLSSELDKIVRFSRTVSKEYADECEAIGAELRFRLRRWIDLACYRLLRNIETNMIREDTKTSRYVSVTSNAVCCVWAPIALPTGIKQHSLTAQRKPIEVEFQQMRLTIKLPADLDCHRMAIRGLWLAYDHYSVEADSYRMPRLPDQFLRLWDPSLDLLQFSRREHQEMIRIREEQAEGRRLRLEEKRAILERMEHPPVSPRLDKRKKRGKKQRGARSPRDKRHELEATLAAILPSNTELLPYLPTPPEIIRQAEEQARTETAKLLYTACEATRVNLRKYRILGGVFHVDLVYQPPQPKDLGRETRLTTLQLPKEPKFVPFSRSYETPRSAPDSERTPEVIEAEMKALEQAMDALVLLTLKLPDSVLWFEPPLIAHWIPEERAWSTKHVHDIKFNEEKQTIAFRTGRLGVHGLAVYRYANLPFQSWELKPEMGKAGRDHGGVVLTVTAATVQAEFVVRDDRVCLSSLTGAASNPSKGLLGEYHELEYLIERMQQIGCDLFPELDAASYLTELPIKHPVAEKHLRECMALLATCYVFSWSRWNATREFREIVFQLKEVHGCVAKQRTNVTVLVTPSRTTRIRCTEVSPEFSDLPFTDQDTEFHADLYQLAIRTASIKTRLSMERMSYKLVTTVARLLQRTNVISMSS</sequence>
<dbReference type="Pfam" id="PF12366">
    <property type="entry name" value="Casc1_C"/>
    <property type="match status" value="1"/>
</dbReference>
<dbReference type="PANTHER" id="PTHR20929">
    <property type="entry name" value="LUNG ADENOMA SUSCEPTIBILITY 1-RELATED"/>
    <property type="match status" value="1"/>
</dbReference>
<evidence type="ECO:0008006" key="7">
    <source>
        <dbReference type="Google" id="ProtNLM"/>
    </source>
</evidence>
<dbReference type="PANTHER" id="PTHR20929:SF11">
    <property type="entry name" value="DYNEIN AXONEMAL INTERMEDIATE CHAIN 7"/>
    <property type="match status" value="1"/>
</dbReference>
<evidence type="ECO:0000256" key="1">
    <source>
        <dbReference type="ARBA" id="ARBA00024332"/>
    </source>
</evidence>
<dbReference type="Pfam" id="PF15927">
    <property type="entry name" value="Casc1_N"/>
    <property type="match status" value="1"/>
</dbReference>
<dbReference type="InterPro" id="IPR031826">
    <property type="entry name" value="IC97/Casc1_N"/>
</dbReference>
<dbReference type="EMBL" id="CAXAJV020001294">
    <property type="protein sequence ID" value="CAL7946735.1"/>
    <property type="molecule type" value="Genomic_DNA"/>
</dbReference>
<feature type="region of interest" description="Disordered" evidence="2">
    <location>
        <begin position="1"/>
        <end position="36"/>
    </location>
</feature>
<comment type="caution">
    <text evidence="5">The sequence shown here is derived from an EMBL/GenBank/DDBJ whole genome shotgun (WGS) entry which is preliminary data.</text>
</comment>
<feature type="compositionally biased region" description="Basic and acidic residues" evidence="2">
    <location>
        <begin position="48"/>
        <end position="70"/>
    </location>
</feature>
<dbReference type="PRINTS" id="PR02043">
    <property type="entry name" value="CANCERSCCP1"/>
</dbReference>
<evidence type="ECO:0000259" key="4">
    <source>
        <dbReference type="Pfam" id="PF15927"/>
    </source>
</evidence>
<name>A0ABP1P0D1_XYLVO</name>
<dbReference type="InterPro" id="IPR022110">
    <property type="entry name" value="CASC1_C"/>
</dbReference>
<dbReference type="Proteomes" id="UP001642520">
    <property type="component" value="Unassembled WGS sequence"/>
</dbReference>
<keyword evidence="6" id="KW-1185">Reference proteome</keyword>
<evidence type="ECO:0000256" key="2">
    <source>
        <dbReference type="SAM" id="MobiDB-lite"/>
    </source>
</evidence>
<evidence type="ECO:0000259" key="3">
    <source>
        <dbReference type="Pfam" id="PF12366"/>
    </source>
</evidence>
<accession>A0ABP1P0D1</accession>
<feature type="compositionally biased region" description="Basic and acidic residues" evidence="2">
    <location>
        <begin position="26"/>
        <end position="36"/>
    </location>
</feature>
<dbReference type="InterPro" id="IPR023247">
    <property type="entry name" value="IC97/Dnai7-like"/>
</dbReference>
<organism evidence="5 6">
    <name type="scientific">Xylocopa violacea</name>
    <name type="common">Violet carpenter bee</name>
    <name type="synonym">Apis violacea</name>
    <dbReference type="NCBI Taxonomy" id="135666"/>
    <lineage>
        <taxon>Eukaryota</taxon>
        <taxon>Metazoa</taxon>
        <taxon>Ecdysozoa</taxon>
        <taxon>Arthropoda</taxon>
        <taxon>Hexapoda</taxon>
        <taxon>Insecta</taxon>
        <taxon>Pterygota</taxon>
        <taxon>Neoptera</taxon>
        <taxon>Endopterygota</taxon>
        <taxon>Hymenoptera</taxon>
        <taxon>Apocrita</taxon>
        <taxon>Aculeata</taxon>
        <taxon>Apoidea</taxon>
        <taxon>Anthophila</taxon>
        <taxon>Apidae</taxon>
        <taxon>Xylocopa</taxon>
        <taxon>Xylocopa</taxon>
    </lineage>
</organism>
<comment type="similarity">
    <text evidence="1">Belongs to the DNAI7 family.</text>
</comment>
<feature type="domain" description="IC97/Casc1 N-terminal" evidence="4">
    <location>
        <begin position="35"/>
        <end position="221"/>
    </location>
</feature>
<feature type="region of interest" description="Disordered" evidence="2">
    <location>
        <begin position="48"/>
        <end position="71"/>
    </location>
</feature>
<feature type="domain" description="CASC1 C-terminal" evidence="3">
    <location>
        <begin position="524"/>
        <end position="727"/>
    </location>
</feature>
<evidence type="ECO:0000313" key="6">
    <source>
        <dbReference type="Proteomes" id="UP001642520"/>
    </source>
</evidence>
<evidence type="ECO:0000313" key="5">
    <source>
        <dbReference type="EMBL" id="CAL7946735.1"/>
    </source>
</evidence>
<gene>
    <name evidence="5" type="ORF">XYLVIOL_LOCUS7930</name>
</gene>
<protein>
    <recommendedName>
        <fullName evidence="7">Axonemal 84 kDa protein</fullName>
    </recommendedName>
</protein>